<feature type="chain" id="PRO_5031346217" evidence="1">
    <location>
        <begin position="24"/>
        <end position="136"/>
    </location>
</feature>
<feature type="signal peptide" evidence="1">
    <location>
        <begin position="1"/>
        <end position="23"/>
    </location>
</feature>
<evidence type="ECO:0000313" key="3">
    <source>
        <dbReference type="Proteomes" id="UP000542776"/>
    </source>
</evidence>
<dbReference type="EMBL" id="JACIEK010000012">
    <property type="protein sequence ID" value="MBB3999838.1"/>
    <property type="molecule type" value="Genomic_DNA"/>
</dbReference>
<keyword evidence="3" id="KW-1185">Reference proteome</keyword>
<protein>
    <submittedName>
        <fullName evidence="2">Putative membrane protein YkoI</fullName>
    </submittedName>
</protein>
<dbReference type="Proteomes" id="UP000542776">
    <property type="component" value="Unassembled WGS sequence"/>
</dbReference>
<dbReference type="AlphaFoldDB" id="A0A7W6MLJ0"/>
<evidence type="ECO:0000313" key="2">
    <source>
        <dbReference type="EMBL" id="MBB3999838.1"/>
    </source>
</evidence>
<comment type="caution">
    <text evidence="2">The sequence shown here is derived from an EMBL/GenBank/DDBJ whole genome shotgun (WGS) entry which is preliminary data.</text>
</comment>
<evidence type="ECO:0000256" key="1">
    <source>
        <dbReference type="SAM" id="SignalP"/>
    </source>
</evidence>
<dbReference type="RefSeq" id="WP_183201341.1">
    <property type="nucleotide sequence ID" value="NZ_JACIEK010000012.1"/>
</dbReference>
<accession>A0A7W6MLJ0</accession>
<organism evidence="2 3">
    <name type="scientific">Aureimonas pseudogalii</name>
    <dbReference type="NCBI Taxonomy" id="1744844"/>
    <lineage>
        <taxon>Bacteria</taxon>
        <taxon>Pseudomonadati</taxon>
        <taxon>Pseudomonadota</taxon>
        <taxon>Alphaproteobacteria</taxon>
        <taxon>Hyphomicrobiales</taxon>
        <taxon>Aurantimonadaceae</taxon>
        <taxon>Aureimonas</taxon>
    </lineage>
</organism>
<keyword evidence="1" id="KW-0732">Signal</keyword>
<reference evidence="2 3" key="1">
    <citation type="submission" date="2020-08" db="EMBL/GenBank/DDBJ databases">
        <title>Genomic Encyclopedia of Type Strains, Phase IV (KMG-IV): sequencing the most valuable type-strain genomes for metagenomic binning, comparative biology and taxonomic classification.</title>
        <authorList>
            <person name="Goeker M."/>
        </authorList>
    </citation>
    <scope>NUCLEOTIDE SEQUENCE [LARGE SCALE GENOMIC DNA]</scope>
    <source>
        <strain evidence="2 3">DSM 102238</strain>
    </source>
</reference>
<sequence>MKSVLSALLLSLGLAAVALPAQADWRERGAVHVERDGRLDADRWEHGGPHREAFRDVLPERRIARILRRSGFVEIRDIRLRRDRYVATAVRPNGAVIRVALDARDGDILGSERIGWERGARDYDRFREGGRHGYGG</sequence>
<gene>
    <name evidence="2" type="ORF">GGR04_003708</name>
</gene>
<proteinExistence type="predicted"/>
<name>A0A7W6MLJ0_9HYPH</name>